<evidence type="ECO:0000256" key="2">
    <source>
        <dbReference type="ARBA" id="ARBA00022692"/>
    </source>
</evidence>
<feature type="region of interest" description="Disordered" evidence="5">
    <location>
        <begin position="1"/>
        <end position="27"/>
    </location>
</feature>
<accession>A0A317XML6</accession>
<evidence type="ECO:0000256" key="3">
    <source>
        <dbReference type="ARBA" id="ARBA00022989"/>
    </source>
</evidence>
<keyword evidence="3 6" id="KW-1133">Transmembrane helix</keyword>
<protein>
    <submittedName>
        <fullName evidence="8">TPT-domain-containing protein</fullName>
    </submittedName>
</protein>
<feature type="region of interest" description="Disordered" evidence="5">
    <location>
        <begin position="528"/>
        <end position="562"/>
    </location>
</feature>
<dbReference type="PANTHER" id="PTHR11132">
    <property type="entry name" value="SOLUTE CARRIER FAMILY 35"/>
    <property type="match status" value="1"/>
</dbReference>
<feature type="transmembrane region" description="Helical" evidence="6">
    <location>
        <begin position="413"/>
        <end position="432"/>
    </location>
</feature>
<evidence type="ECO:0000256" key="1">
    <source>
        <dbReference type="ARBA" id="ARBA00004141"/>
    </source>
</evidence>
<evidence type="ECO:0000259" key="7">
    <source>
        <dbReference type="Pfam" id="PF03151"/>
    </source>
</evidence>
<dbReference type="STRING" id="1882483.A0A317XML6"/>
<feature type="transmembrane region" description="Helical" evidence="6">
    <location>
        <begin position="312"/>
        <end position="330"/>
    </location>
</feature>
<evidence type="ECO:0000256" key="5">
    <source>
        <dbReference type="SAM" id="MobiDB-lite"/>
    </source>
</evidence>
<feature type="transmembrane region" description="Helical" evidence="6">
    <location>
        <begin position="213"/>
        <end position="237"/>
    </location>
</feature>
<dbReference type="Proteomes" id="UP000246740">
    <property type="component" value="Unassembled WGS sequence"/>
</dbReference>
<feature type="region of interest" description="Disordered" evidence="5">
    <location>
        <begin position="49"/>
        <end position="136"/>
    </location>
</feature>
<sequence length="663" mass="72155">MSHSASDSRSIHTDRSHATTDSHSESDILFFPTTLSSGRNSADLLATAKHSTDTARPPRLQDSDHHHHHHQHDDGTDESQPLTGKRSGVAAGDASPLSSPYHEHLPLSSSVTSNASTTPISYGGHHTPSSSLSHSISQSLNPGAYWRLAEQASSIPSTRALEHQQGGTLQERQAAYWRAGVVNVLLILCWYTFSTAISVYNKWMFSADRHNFSFPLFVTSVHMFMQFGLSALVMRLFPQVVPRRPNGSRSRPSGANWIAKVVPCALATALDIGLSNTSLKTITLTFYTMCKSSNLAFVLFFAFLFGLEVIRWSLIGIIALITIGVVMMVAAETKFVLIGAVQVLSASALGGLRWALTQMLLDRDEMGMNNPIATIFWLAPVMGVCLVSLSAIFESWANIFTDKNGWFDTLPHGLRMAGLMAAPGFLAFGMNLAEFALIKRTSVVTLSVAGIFKEVLTIALASSVFGDELTPINITGLCITLLGITLYNFLKYRLITRGADANVGQEIAGLSELSESIRSRASSLFHGVTGHAGTAEREAGQSGRRAGGAGYQHLGRNDEDEDGLLFDQDEERAKSGAYGHAGSAPRRKNTGESDALELDTQRISQDILSGRTSTSKPLLTEEDRERERQRLRNIEEEANLGGWDSSGERITGQGLVEHHHHRT</sequence>
<dbReference type="AlphaFoldDB" id="A0A317XML6"/>
<keyword evidence="2 6" id="KW-0812">Transmembrane</keyword>
<evidence type="ECO:0000256" key="4">
    <source>
        <dbReference type="ARBA" id="ARBA00023136"/>
    </source>
</evidence>
<feature type="transmembrane region" description="Helical" evidence="6">
    <location>
        <begin position="336"/>
        <end position="356"/>
    </location>
</feature>
<feature type="compositionally biased region" description="Basic and acidic residues" evidence="5">
    <location>
        <begin position="9"/>
        <end position="26"/>
    </location>
</feature>
<dbReference type="GO" id="GO:0016020">
    <property type="term" value="C:membrane"/>
    <property type="evidence" value="ECO:0007669"/>
    <property type="project" value="UniProtKB-SubCell"/>
</dbReference>
<feature type="transmembrane region" description="Helical" evidence="6">
    <location>
        <begin position="444"/>
        <end position="465"/>
    </location>
</feature>
<feature type="compositionally biased region" description="Polar residues" evidence="5">
    <location>
        <begin position="107"/>
        <end position="120"/>
    </location>
</feature>
<reference evidence="8 9" key="1">
    <citation type="journal article" date="2018" name="Mol. Biol. Evol.">
        <title>Broad Genomic Sampling Reveals a Smut Pathogenic Ancestry of the Fungal Clade Ustilaginomycotina.</title>
        <authorList>
            <person name="Kijpornyongpan T."/>
            <person name="Mondo S.J."/>
            <person name="Barry K."/>
            <person name="Sandor L."/>
            <person name="Lee J."/>
            <person name="Lipzen A."/>
            <person name="Pangilinan J."/>
            <person name="LaButti K."/>
            <person name="Hainaut M."/>
            <person name="Henrissat B."/>
            <person name="Grigoriev I.V."/>
            <person name="Spatafora J.W."/>
            <person name="Aime M.C."/>
        </authorList>
    </citation>
    <scope>NUCLEOTIDE SEQUENCE [LARGE SCALE GENOMIC DNA]</scope>
    <source>
        <strain evidence="8 9">MCA 3645</strain>
    </source>
</reference>
<feature type="compositionally biased region" description="Basic and acidic residues" evidence="5">
    <location>
        <begin position="619"/>
        <end position="635"/>
    </location>
</feature>
<feature type="domain" description="Sugar phosphate transporter" evidence="7">
    <location>
        <begin position="184"/>
        <end position="488"/>
    </location>
</feature>
<feature type="region of interest" description="Disordered" evidence="5">
    <location>
        <begin position="576"/>
        <end position="663"/>
    </location>
</feature>
<keyword evidence="4 6" id="KW-0472">Membrane</keyword>
<feature type="transmembrane region" description="Helical" evidence="6">
    <location>
        <begin position="286"/>
        <end position="305"/>
    </location>
</feature>
<dbReference type="InParanoid" id="A0A317XML6"/>
<organism evidence="8 9">
    <name type="scientific">Testicularia cyperi</name>
    <dbReference type="NCBI Taxonomy" id="1882483"/>
    <lineage>
        <taxon>Eukaryota</taxon>
        <taxon>Fungi</taxon>
        <taxon>Dikarya</taxon>
        <taxon>Basidiomycota</taxon>
        <taxon>Ustilaginomycotina</taxon>
        <taxon>Ustilaginomycetes</taxon>
        <taxon>Ustilaginales</taxon>
        <taxon>Anthracoideaceae</taxon>
        <taxon>Testicularia</taxon>
    </lineage>
</organism>
<dbReference type="SUPFAM" id="SSF103481">
    <property type="entry name" value="Multidrug resistance efflux transporter EmrE"/>
    <property type="match status" value="1"/>
</dbReference>
<keyword evidence="9" id="KW-1185">Reference proteome</keyword>
<evidence type="ECO:0000313" key="8">
    <source>
        <dbReference type="EMBL" id="PWY99311.1"/>
    </source>
</evidence>
<name>A0A317XML6_9BASI</name>
<feature type="transmembrane region" description="Helical" evidence="6">
    <location>
        <begin position="368"/>
        <end position="393"/>
    </location>
</feature>
<feature type="transmembrane region" description="Helical" evidence="6">
    <location>
        <begin position="175"/>
        <end position="193"/>
    </location>
</feature>
<dbReference type="InterPro" id="IPR050186">
    <property type="entry name" value="TPT_transporter"/>
</dbReference>
<dbReference type="InterPro" id="IPR037185">
    <property type="entry name" value="EmrE-like"/>
</dbReference>
<evidence type="ECO:0000313" key="9">
    <source>
        <dbReference type="Proteomes" id="UP000246740"/>
    </source>
</evidence>
<dbReference type="InterPro" id="IPR004853">
    <property type="entry name" value="Sugar_P_trans_dom"/>
</dbReference>
<feature type="transmembrane region" description="Helical" evidence="6">
    <location>
        <begin position="471"/>
        <end position="490"/>
    </location>
</feature>
<comment type="subcellular location">
    <subcellularLocation>
        <location evidence="1">Membrane</location>
        <topology evidence="1">Multi-pass membrane protein</topology>
    </subcellularLocation>
</comment>
<dbReference type="OrthoDB" id="18894at2759"/>
<feature type="compositionally biased region" description="Polar residues" evidence="5">
    <location>
        <begin position="601"/>
        <end position="617"/>
    </location>
</feature>
<evidence type="ECO:0000256" key="6">
    <source>
        <dbReference type="SAM" id="Phobius"/>
    </source>
</evidence>
<gene>
    <name evidence="8" type="ORF">BCV70DRAFT_116549</name>
</gene>
<dbReference type="Pfam" id="PF03151">
    <property type="entry name" value="TPT"/>
    <property type="match status" value="1"/>
</dbReference>
<feature type="transmembrane region" description="Helical" evidence="6">
    <location>
        <begin position="257"/>
        <end position="274"/>
    </location>
</feature>
<dbReference type="EMBL" id="KZ819195">
    <property type="protein sequence ID" value="PWY99311.1"/>
    <property type="molecule type" value="Genomic_DNA"/>
</dbReference>
<proteinExistence type="predicted"/>